<dbReference type="EMBL" id="MN739486">
    <property type="protein sequence ID" value="QHT07821.1"/>
    <property type="molecule type" value="Genomic_DNA"/>
</dbReference>
<reference evidence="1" key="1">
    <citation type="journal article" date="2020" name="Nature">
        <title>Giant virus diversity and host interactions through global metagenomics.</title>
        <authorList>
            <person name="Schulz F."/>
            <person name="Roux S."/>
            <person name="Paez-Espino D."/>
            <person name="Jungbluth S."/>
            <person name="Walsh D.A."/>
            <person name="Denef V.J."/>
            <person name="McMahon K.D."/>
            <person name="Konstantinidis K.T."/>
            <person name="Eloe-Fadrosh E.A."/>
            <person name="Kyrpides N.C."/>
            <person name="Woyke T."/>
        </authorList>
    </citation>
    <scope>NUCLEOTIDE SEQUENCE</scope>
    <source>
        <strain evidence="1">GVMAG-M-3300021964-36</strain>
    </source>
</reference>
<name>A0A6C0CTT7_9ZZZZ</name>
<protein>
    <submittedName>
        <fullName evidence="1">Uncharacterized protein</fullName>
    </submittedName>
</protein>
<evidence type="ECO:0000313" key="1">
    <source>
        <dbReference type="EMBL" id="QHT07821.1"/>
    </source>
</evidence>
<dbReference type="AlphaFoldDB" id="A0A6C0CTT7"/>
<organism evidence="1">
    <name type="scientific">viral metagenome</name>
    <dbReference type="NCBI Taxonomy" id="1070528"/>
    <lineage>
        <taxon>unclassified sequences</taxon>
        <taxon>metagenomes</taxon>
        <taxon>organismal metagenomes</taxon>
    </lineage>
</organism>
<sequence>MMDSTTHSIINEVKEKTFLQPTIMKLIGSILVDLKTDIVPQCNDGAIKHMICKGTSARNITSHQACHGASAYIVQYYLKEGYNLESAKQLGCTMWNKVNRCSYFPVWKTKLFIVKSRSEEDDNIHDINIRLLEKMCRTHHKRANLCLIKDLEYKCGPCKWRPTTYWMCFDKAISTLPHNNKKVLRQSDIEACLQKWNEENGIELFSIDS</sequence>
<proteinExistence type="predicted"/>
<accession>A0A6C0CTT7</accession>